<evidence type="ECO:0000259" key="1">
    <source>
        <dbReference type="Pfam" id="PF19631"/>
    </source>
</evidence>
<dbReference type="EMBL" id="CP011304">
    <property type="protein sequence ID" value="AKE62444.1"/>
    <property type="molecule type" value="Genomic_DNA"/>
</dbReference>
<proteinExistence type="predicted"/>
<dbReference type="HOGENOM" id="CLU_147444_1_1_3"/>
<dbReference type="Pfam" id="PF19631">
    <property type="entry name" value="Trypco2"/>
    <property type="match status" value="1"/>
</dbReference>
<name>A0A0F6U1E4_MICAE</name>
<evidence type="ECO:0000313" key="3">
    <source>
        <dbReference type="Proteomes" id="UP000034103"/>
    </source>
</evidence>
<accession>A0A0F6U1E4</accession>
<dbReference type="AlphaFoldDB" id="A0A0F6U1E4"/>
<dbReference type="PATRIC" id="fig|1641812.3.peg.83"/>
<sequence length="100" mass="10961">MDINKVGLRETLEALRVELSKSILASEGEQIRFEVGEIELEVQFVVEQSKEGKGGLKFWVVEMGGGVTNKDTITHRIKIPLKPIGKDGGPIKTASDDIPD</sequence>
<reference evidence="2 3" key="1">
    <citation type="journal article" date="2015" name="Genome Announc.">
        <title>Complete Genome Sequence of Microcystis aeruginosa NIES-2549, a Bloom-Forming Cyanobacterium from Lake Kasumigaura, Japan.</title>
        <authorList>
            <person name="Yamaguchi H."/>
            <person name="Suzuki S."/>
            <person name="Tanabe Y."/>
            <person name="Osana Y."/>
            <person name="Shimura Y."/>
            <person name="Ishida K."/>
            <person name="Kawachi M."/>
        </authorList>
    </citation>
    <scope>NUCLEOTIDE SEQUENCE [LARGE SCALE GENOMIC DNA]</scope>
    <source>
        <strain evidence="2 3">NIES-2549</strain>
    </source>
</reference>
<dbReference type="InterPro" id="IPR045608">
    <property type="entry name" value="Trypco2"/>
</dbReference>
<feature type="domain" description="Trypsin-co-occurring" evidence="1">
    <location>
        <begin position="6"/>
        <end position="83"/>
    </location>
</feature>
<protein>
    <recommendedName>
        <fullName evidence="1">Trypsin-co-occurring domain-containing protein</fullName>
    </recommendedName>
</protein>
<dbReference type="Proteomes" id="UP000034103">
    <property type="component" value="Chromosome"/>
</dbReference>
<organism evidence="2 3">
    <name type="scientific">Microcystis aeruginosa NIES-2549</name>
    <dbReference type="NCBI Taxonomy" id="1641812"/>
    <lineage>
        <taxon>Bacteria</taxon>
        <taxon>Bacillati</taxon>
        <taxon>Cyanobacteriota</taxon>
        <taxon>Cyanophyceae</taxon>
        <taxon>Oscillatoriophycideae</taxon>
        <taxon>Chroococcales</taxon>
        <taxon>Microcystaceae</taxon>
        <taxon>Microcystis</taxon>
    </lineage>
</organism>
<evidence type="ECO:0000313" key="2">
    <source>
        <dbReference type="EMBL" id="AKE62444.1"/>
    </source>
</evidence>
<dbReference type="RefSeq" id="WP_046660507.1">
    <property type="nucleotide sequence ID" value="NZ_CP011304.1"/>
</dbReference>
<gene>
    <name evidence="2" type="ORF">MYAER_0080</name>
</gene>